<name>A0A5R9AL69_9MICC</name>
<dbReference type="GO" id="GO:0070402">
    <property type="term" value="F:NADPH binding"/>
    <property type="evidence" value="ECO:0007669"/>
    <property type="project" value="TreeGrafter"/>
</dbReference>
<keyword evidence="1" id="KW-0521">NADP</keyword>
<dbReference type="InterPro" id="IPR011032">
    <property type="entry name" value="GroES-like_sf"/>
</dbReference>
<dbReference type="InterPro" id="IPR013154">
    <property type="entry name" value="ADH-like_N"/>
</dbReference>
<dbReference type="SUPFAM" id="SSF50129">
    <property type="entry name" value="GroES-like"/>
    <property type="match status" value="1"/>
</dbReference>
<evidence type="ECO:0000313" key="5">
    <source>
        <dbReference type="Proteomes" id="UP000306544"/>
    </source>
</evidence>
<dbReference type="NCBIfam" id="TIGR02824">
    <property type="entry name" value="quinone_pig3"/>
    <property type="match status" value="1"/>
</dbReference>
<dbReference type="GO" id="GO:0016651">
    <property type="term" value="F:oxidoreductase activity, acting on NAD(P)H"/>
    <property type="evidence" value="ECO:0007669"/>
    <property type="project" value="TreeGrafter"/>
</dbReference>
<gene>
    <name evidence="4" type="ORF">FEF27_01555</name>
</gene>
<dbReference type="Gene3D" id="3.40.50.720">
    <property type="entry name" value="NAD(P)-binding Rossmann-like Domain"/>
    <property type="match status" value="1"/>
</dbReference>
<evidence type="ECO:0000256" key="2">
    <source>
        <dbReference type="ARBA" id="ARBA00023002"/>
    </source>
</evidence>
<feature type="domain" description="Enoyl reductase (ER)" evidence="3">
    <location>
        <begin position="12"/>
        <end position="330"/>
    </location>
</feature>
<dbReference type="Proteomes" id="UP000306544">
    <property type="component" value="Unassembled WGS sequence"/>
</dbReference>
<dbReference type="Gene3D" id="3.90.180.10">
    <property type="entry name" value="Medium-chain alcohol dehydrogenases, catalytic domain"/>
    <property type="match status" value="1"/>
</dbReference>
<dbReference type="SMART" id="SM00829">
    <property type="entry name" value="PKS_ER"/>
    <property type="match status" value="1"/>
</dbReference>
<evidence type="ECO:0000256" key="1">
    <source>
        <dbReference type="ARBA" id="ARBA00022857"/>
    </source>
</evidence>
<dbReference type="EMBL" id="VAWA01000002">
    <property type="protein sequence ID" value="TLP79552.1"/>
    <property type="molecule type" value="Genomic_DNA"/>
</dbReference>
<proteinExistence type="predicted"/>
<keyword evidence="2" id="KW-0560">Oxidoreductase</keyword>
<dbReference type="InterPro" id="IPR013149">
    <property type="entry name" value="ADH-like_C"/>
</dbReference>
<dbReference type="OrthoDB" id="9780520at2"/>
<comment type="caution">
    <text evidence="4">The sequence shown here is derived from an EMBL/GenBank/DDBJ whole genome shotgun (WGS) entry which is preliminary data.</text>
</comment>
<protein>
    <submittedName>
        <fullName evidence="4">NAD(P)H-quinone oxidoreductase</fullName>
    </submittedName>
</protein>
<accession>A0A5R9AL69</accession>
<dbReference type="CDD" id="cd05276">
    <property type="entry name" value="p53_inducible_oxidoreductase"/>
    <property type="match status" value="1"/>
</dbReference>
<dbReference type="InterPro" id="IPR020843">
    <property type="entry name" value="ER"/>
</dbReference>
<dbReference type="RefSeq" id="WP_138169313.1">
    <property type="nucleotide sequence ID" value="NZ_VAWA01000002.1"/>
</dbReference>
<dbReference type="PANTHER" id="PTHR48106">
    <property type="entry name" value="QUINONE OXIDOREDUCTASE PIG3-RELATED"/>
    <property type="match status" value="1"/>
</dbReference>
<dbReference type="Pfam" id="PF08240">
    <property type="entry name" value="ADH_N"/>
    <property type="match status" value="1"/>
</dbReference>
<keyword evidence="5" id="KW-1185">Reference proteome</keyword>
<dbReference type="PANTHER" id="PTHR48106:SF8">
    <property type="entry name" value="OS02G0805600 PROTEIN"/>
    <property type="match status" value="1"/>
</dbReference>
<dbReference type="AlphaFoldDB" id="A0A5R9AL69"/>
<evidence type="ECO:0000313" key="4">
    <source>
        <dbReference type="EMBL" id="TLP79552.1"/>
    </source>
</evidence>
<dbReference type="InterPro" id="IPR036291">
    <property type="entry name" value="NAD(P)-bd_dom_sf"/>
</dbReference>
<sequence>MQAIMIDPARNGRAEALVPTQFARPTPQRGEVLIEVVSAGVNRADVMQRQGNYPPPRGASELPGLEVSGRIAALGPDSESSGFSIGEEVCALLSGGGYAEYVAVPACQVLPLPPNVPLKDAAALPEVACTVWSNLVMEAGLRSNESVLLHGGSSGIGTMAVQVAKYLGAHVFVTAGAAEKLEKCSSLGADVLVNYREEDFVERVNTTTKGRGVNVILDVVGGQYLERNVQALSPDGRLVVIGLIGGKEGKLDLGALLMKRGRVLATSLRSRSVEDKASIVREVRAHLWPLFAADRPLPIRTVIHSRHPLTEAAAAHREMEASQHIGKILLDVSN</sequence>
<dbReference type="SUPFAM" id="SSF51735">
    <property type="entry name" value="NAD(P)-binding Rossmann-fold domains"/>
    <property type="match status" value="1"/>
</dbReference>
<dbReference type="InterPro" id="IPR014189">
    <property type="entry name" value="Quinone_OxRdtase_PIG3"/>
</dbReference>
<reference evidence="4 5" key="1">
    <citation type="submission" date="2019-05" db="EMBL/GenBank/DDBJ databases">
        <title>Nesterenkonia sp. GY239, isolated from the Southern Atlantic Ocean.</title>
        <authorList>
            <person name="Zhang G."/>
        </authorList>
    </citation>
    <scope>NUCLEOTIDE SEQUENCE [LARGE SCALE GENOMIC DNA]</scope>
    <source>
        <strain evidence="4 5">GY239</strain>
    </source>
</reference>
<evidence type="ECO:0000259" key="3">
    <source>
        <dbReference type="SMART" id="SM00829"/>
    </source>
</evidence>
<organism evidence="4 5">
    <name type="scientific">Nesterenkonia sphaerica</name>
    <dbReference type="NCBI Taxonomy" id="1804988"/>
    <lineage>
        <taxon>Bacteria</taxon>
        <taxon>Bacillati</taxon>
        <taxon>Actinomycetota</taxon>
        <taxon>Actinomycetes</taxon>
        <taxon>Micrococcales</taxon>
        <taxon>Micrococcaceae</taxon>
        <taxon>Nesterenkonia</taxon>
    </lineage>
</organism>
<dbReference type="Pfam" id="PF00107">
    <property type="entry name" value="ADH_zinc_N"/>
    <property type="match status" value="1"/>
</dbReference>